<reference evidence="5 6" key="1">
    <citation type="submission" date="2018-09" db="EMBL/GenBank/DDBJ databases">
        <title>Altererythrobacter sp.Ery1 and Ery12, the genome sequencing of novel strains in genus Alterythrobacter.</title>
        <authorList>
            <person name="Cheng H."/>
            <person name="Wu Y.-H."/>
            <person name="Fang C."/>
            <person name="Xu X.-W."/>
        </authorList>
    </citation>
    <scope>NUCLEOTIDE SEQUENCE [LARGE SCALE GENOMIC DNA]</scope>
    <source>
        <strain evidence="5 6">Ery12</strain>
    </source>
</reference>
<dbReference type="Pfam" id="PF17836">
    <property type="entry name" value="PglD_N"/>
    <property type="match status" value="1"/>
</dbReference>
<dbReference type="NCBIfam" id="TIGR03570">
    <property type="entry name" value="NeuD_NnaD"/>
    <property type="match status" value="1"/>
</dbReference>
<comment type="caution">
    <text evidence="5">The sequence shown here is derived from an EMBL/GenBank/DDBJ whole genome shotgun (WGS) entry which is preliminary data.</text>
</comment>
<accession>A0A419QY49</accession>
<feature type="binding site" evidence="3">
    <location>
        <position position="68"/>
    </location>
    <ligand>
        <name>substrate</name>
    </ligand>
</feature>
<dbReference type="InterPro" id="IPR050179">
    <property type="entry name" value="Trans_hexapeptide_repeat"/>
</dbReference>
<dbReference type="SUPFAM" id="SSF51161">
    <property type="entry name" value="Trimeric LpxA-like enzymes"/>
    <property type="match status" value="1"/>
</dbReference>
<dbReference type="Gene3D" id="3.40.50.20">
    <property type="match status" value="1"/>
</dbReference>
<evidence type="ECO:0000256" key="2">
    <source>
        <dbReference type="PIRSR" id="PIRSR620019-1"/>
    </source>
</evidence>
<protein>
    <submittedName>
        <fullName evidence="5">Transferase</fullName>
    </submittedName>
</protein>
<dbReference type="InterPro" id="IPR041561">
    <property type="entry name" value="PglD_N"/>
</dbReference>
<sequence>MLMPTPLVIIGTGGHAVSATNVALSSGYEVVSYVDDKNHASEFAGIPIIKVEDCLSQFYNYNLFIAIGDNYIREKVSSEIKKMMPNARFPSLIHSASAVGWNAQIGAGSILMPFANVGPNSIVGSGCILNTGSSIDHDCRMNAFSSIAPGVFCGGNVHIGTRSAVSIGANIKHGINIGSDVVIGANSYVNTTIDDNIVAYGSPCKKVRSRKKGTPYLR</sequence>
<dbReference type="InterPro" id="IPR020019">
    <property type="entry name" value="AcTrfase_PglD-like"/>
</dbReference>
<proteinExistence type="inferred from homology"/>
<keyword evidence="5" id="KW-0808">Transferase</keyword>
<comment type="similarity">
    <text evidence="1">Belongs to the transferase hexapeptide repeat family.</text>
</comment>
<evidence type="ECO:0000313" key="5">
    <source>
        <dbReference type="EMBL" id="RJX65569.1"/>
    </source>
</evidence>
<dbReference type="PANTHER" id="PTHR43300:SF7">
    <property type="entry name" value="UDP-N-ACETYLBACILLOSAMINE N-ACETYLTRANSFERASE"/>
    <property type="match status" value="1"/>
</dbReference>
<keyword evidence="6" id="KW-1185">Reference proteome</keyword>
<feature type="active site" description="Proton acceptor" evidence="2">
    <location>
        <position position="137"/>
    </location>
</feature>
<feature type="domain" description="PglD N-terminal" evidence="4">
    <location>
        <begin position="7"/>
        <end position="79"/>
    </location>
</feature>
<dbReference type="OrthoDB" id="9815592at2"/>
<evidence type="ECO:0000256" key="3">
    <source>
        <dbReference type="PIRSR" id="PIRSR620019-2"/>
    </source>
</evidence>
<dbReference type="Gene3D" id="2.160.10.10">
    <property type="entry name" value="Hexapeptide repeat proteins"/>
    <property type="match status" value="1"/>
</dbReference>
<dbReference type="GO" id="GO:0016740">
    <property type="term" value="F:transferase activity"/>
    <property type="evidence" value="ECO:0007669"/>
    <property type="project" value="UniProtKB-KW"/>
</dbReference>
<organism evidence="5 6">
    <name type="scientific">Tsuneonella suprasediminis</name>
    <dbReference type="NCBI Taxonomy" id="2306996"/>
    <lineage>
        <taxon>Bacteria</taxon>
        <taxon>Pseudomonadati</taxon>
        <taxon>Pseudomonadota</taxon>
        <taxon>Alphaproteobacteria</taxon>
        <taxon>Sphingomonadales</taxon>
        <taxon>Erythrobacteraceae</taxon>
        <taxon>Tsuneonella</taxon>
    </lineage>
</organism>
<dbReference type="EMBL" id="RAHJ01000022">
    <property type="protein sequence ID" value="RJX65569.1"/>
    <property type="molecule type" value="Genomic_DNA"/>
</dbReference>
<evidence type="ECO:0000256" key="1">
    <source>
        <dbReference type="ARBA" id="ARBA00007274"/>
    </source>
</evidence>
<dbReference type="Proteomes" id="UP000284322">
    <property type="component" value="Unassembled WGS sequence"/>
</dbReference>
<dbReference type="PANTHER" id="PTHR43300">
    <property type="entry name" value="ACETYLTRANSFERASE"/>
    <property type="match status" value="1"/>
</dbReference>
<feature type="binding site" evidence="3">
    <location>
        <position position="167"/>
    </location>
    <ligand>
        <name>acetyl-CoA</name>
        <dbReference type="ChEBI" id="CHEBI:57288"/>
    </ligand>
</feature>
<name>A0A419QY49_9SPHN</name>
<evidence type="ECO:0000313" key="6">
    <source>
        <dbReference type="Proteomes" id="UP000284322"/>
    </source>
</evidence>
<dbReference type="CDD" id="cd03360">
    <property type="entry name" value="LbH_AT_putative"/>
    <property type="match status" value="1"/>
</dbReference>
<gene>
    <name evidence="5" type="ORF">D6858_14775</name>
</gene>
<dbReference type="InterPro" id="IPR011004">
    <property type="entry name" value="Trimer_LpxA-like_sf"/>
</dbReference>
<dbReference type="AlphaFoldDB" id="A0A419QY49"/>
<evidence type="ECO:0000259" key="4">
    <source>
        <dbReference type="Pfam" id="PF17836"/>
    </source>
</evidence>
<feature type="site" description="Increases basicity of active site His" evidence="2">
    <location>
        <position position="138"/>
    </location>
</feature>